<dbReference type="SUPFAM" id="SSF46785">
    <property type="entry name" value="Winged helix' DNA-binding domain"/>
    <property type="match status" value="1"/>
</dbReference>
<feature type="domain" description="HTH gntR-type" evidence="4">
    <location>
        <begin position="10"/>
        <end position="77"/>
    </location>
</feature>
<keyword evidence="2 5" id="KW-0238">DNA-binding</keyword>
<dbReference type="SUPFAM" id="SSF48008">
    <property type="entry name" value="GntR ligand-binding domain-like"/>
    <property type="match status" value="1"/>
</dbReference>
<dbReference type="EMBL" id="JAGGMB010000023">
    <property type="protein sequence ID" value="MBP2079905.1"/>
    <property type="molecule type" value="Genomic_DNA"/>
</dbReference>
<dbReference type="PANTHER" id="PTHR43537">
    <property type="entry name" value="TRANSCRIPTIONAL REGULATOR, GNTR FAMILY"/>
    <property type="match status" value="1"/>
</dbReference>
<dbReference type="InterPro" id="IPR036388">
    <property type="entry name" value="WH-like_DNA-bd_sf"/>
</dbReference>
<dbReference type="CDD" id="cd07377">
    <property type="entry name" value="WHTH_GntR"/>
    <property type="match status" value="1"/>
</dbReference>
<gene>
    <name evidence="5" type="ORF">J2Z64_004212</name>
</gene>
<dbReference type="InterPro" id="IPR008920">
    <property type="entry name" value="TF_FadR/GntR_C"/>
</dbReference>
<evidence type="ECO:0000256" key="2">
    <source>
        <dbReference type="ARBA" id="ARBA00023125"/>
    </source>
</evidence>
<keyword evidence="3" id="KW-0804">Transcription</keyword>
<dbReference type="InterPro" id="IPR011711">
    <property type="entry name" value="GntR_C"/>
</dbReference>
<proteinExistence type="predicted"/>
<organism evidence="5 6">
    <name type="scientific">Oceanobacillus polygoni</name>
    <dbReference type="NCBI Taxonomy" id="1235259"/>
    <lineage>
        <taxon>Bacteria</taxon>
        <taxon>Bacillati</taxon>
        <taxon>Bacillota</taxon>
        <taxon>Bacilli</taxon>
        <taxon>Bacillales</taxon>
        <taxon>Bacillaceae</taxon>
        <taxon>Oceanobacillus</taxon>
    </lineage>
</organism>
<dbReference type="RefSeq" id="WP_149473487.1">
    <property type="nucleotide sequence ID" value="NZ_JAGGMB010000023.1"/>
</dbReference>
<dbReference type="InterPro" id="IPR036390">
    <property type="entry name" value="WH_DNA-bd_sf"/>
</dbReference>
<dbReference type="AlphaFoldDB" id="A0A9X0YW13"/>
<dbReference type="PROSITE" id="PS50949">
    <property type="entry name" value="HTH_GNTR"/>
    <property type="match status" value="1"/>
</dbReference>
<dbReference type="Gene3D" id="1.10.10.10">
    <property type="entry name" value="Winged helix-like DNA-binding domain superfamily/Winged helix DNA-binding domain"/>
    <property type="match status" value="1"/>
</dbReference>
<evidence type="ECO:0000256" key="3">
    <source>
        <dbReference type="ARBA" id="ARBA00023163"/>
    </source>
</evidence>
<dbReference type="Pfam" id="PF00392">
    <property type="entry name" value="GntR"/>
    <property type="match status" value="1"/>
</dbReference>
<dbReference type="InterPro" id="IPR000524">
    <property type="entry name" value="Tscrpt_reg_HTH_GntR"/>
</dbReference>
<name>A0A9X0YW13_9BACI</name>
<comment type="caution">
    <text evidence="5">The sequence shown here is derived from an EMBL/GenBank/DDBJ whole genome shotgun (WGS) entry which is preliminary data.</text>
</comment>
<dbReference type="Proteomes" id="UP001138793">
    <property type="component" value="Unassembled WGS sequence"/>
</dbReference>
<dbReference type="Pfam" id="PF07729">
    <property type="entry name" value="FCD"/>
    <property type="match status" value="1"/>
</dbReference>
<dbReference type="PANTHER" id="PTHR43537:SF24">
    <property type="entry name" value="GLUCONATE OPERON TRANSCRIPTIONAL REPRESSOR"/>
    <property type="match status" value="1"/>
</dbReference>
<evidence type="ECO:0000259" key="4">
    <source>
        <dbReference type="PROSITE" id="PS50949"/>
    </source>
</evidence>
<dbReference type="OrthoDB" id="2592645at2"/>
<protein>
    <submittedName>
        <fullName evidence="5">DNA-binding GntR family transcriptional regulator</fullName>
    </submittedName>
</protein>
<evidence type="ECO:0000256" key="1">
    <source>
        <dbReference type="ARBA" id="ARBA00023015"/>
    </source>
</evidence>
<reference evidence="5" key="1">
    <citation type="submission" date="2021-03" db="EMBL/GenBank/DDBJ databases">
        <title>Genomic Encyclopedia of Type Strains, Phase IV (KMG-IV): sequencing the most valuable type-strain genomes for metagenomic binning, comparative biology and taxonomic classification.</title>
        <authorList>
            <person name="Goeker M."/>
        </authorList>
    </citation>
    <scope>NUCLEOTIDE SEQUENCE</scope>
    <source>
        <strain evidence="5">DSM 107338</strain>
    </source>
</reference>
<dbReference type="GO" id="GO:0003677">
    <property type="term" value="F:DNA binding"/>
    <property type="evidence" value="ECO:0007669"/>
    <property type="project" value="UniProtKB-KW"/>
</dbReference>
<dbReference type="SMART" id="SM00895">
    <property type="entry name" value="FCD"/>
    <property type="match status" value="1"/>
</dbReference>
<sequence>MRIIVGIVKLTLKSQVYDYLKQQIITGNIKPGERLIEEKIGQALEVSRSPIREAIRMLEKDGFLHLTKTGGVKVVKPSLADFQYLYECRLEMESAAAYYAAGRRTEEQLEQIKNAIDIYSTESIVSDNSDVKVSFHDIIIESSMNPFLISMLRQLRGVNSFYRKAIVDTAPEHIGIALVDHGKIYDAIAARDKKLARTLMKKHIENDYSRFVGLLKERMEE</sequence>
<dbReference type="SMART" id="SM00345">
    <property type="entry name" value="HTH_GNTR"/>
    <property type="match status" value="1"/>
</dbReference>
<accession>A0A9X0YW13</accession>
<evidence type="ECO:0000313" key="5">
    <source>
        <dbReference type="EMBL" id="MBP2079905.1"/>
    </source>
</evidence>
<dbReference type="Gene3D" id="1.20.120.530">
    <property type="entry name" value="GntR ligand-binding domain-like"/>
    <property type="match status" value="1"/>
</dbReference>
<evidence type="ECO:0000313" key="6">
    <source>
        <dbReference type="Proteomes" id="UP001138793"/>
    </source>
</evidence>
<dbReference type="GO" id="GO:0003700">
    <property type="term" value="F:DNA-binding transcription factor activity"/>
    <property type="evidence" value="ECO:0007669"/>
    <property type="project" value="InterPro"/>
</dbReference>
<keyword evidence="6" id="KW-1185">Reference proteome</keyword>
<keyword evidence="1" id="KW-0805">Transcription regulation</keyword>